<reference evidence="1 2" key="1">
    <citation type="journal article" date="2013" name="J. Microbiol. Biotechnol.">
        <title>Novosphingobium ginsenosidimutans sp. nov., with the ability to convert ginsenoside.</title>
        <authorList>
            <person name="Kim J.K."/>
            <person name="He D."/>
            <person name="Liu Q.M."/>
            <person name="Park H.Y."/>
            <person name="Jung M.S."/>
            <person name="Yoon M.H."/>
            <person name="Kim S.C."/>
            <person name="Im W.T."/>
        </authorList>
    </citation>
    <scope>NUCLEOTIDE SEQUENCE [LARGE SCALE GENOMIC DNA]</scope>
    <source>
        <strain evidence="1 2">FW-6</strain>
    </source>
</reference>
<protein>
    <submittedName>
        <fullName evidence="1">Metal-dependent hydrolase</fullName>
    </submittedName>
</protein>
<dbReference type="PANTHER" id="PTHR39456">
    <property type="entry name" value="METAL-DEPENDENT HYDROLASE"/>
    <property type="match status" value="1"/>
</dbReference>
<dbReference type="Pfam" id="PF10118">
    <property type="entry name" value="Metal_hydrol"/>
    <property type="match status" value="1"/>
</dbReference>
<dbReference type="KEGG" id="ngf:FRF71_04860"/>
<organism evidence="1 2">
    <name type="scientific">Novosphingobium ginsenosidimutans</name>
    <dbReference type="NCBI Taxonomy" id="1176536"/>
    <lineage>
        <taxon>Bacteria</taxon>
        <taxon>Pseudomonadati</taxon>
        <taxon>Pseudomonadota</taxon>
        <taxon>Alphaproteobacteria</taxon>
        <taxon>Sphingomonadales</taxon>
        <taxon>Sphingomonadaceae</taxon>
        <taxon>Novosphingobium</taxon>
    </lineage>
</organism>
<accession>A0A5B8S325</accession>
<dbReference type="AlphaFoldDB" id="A0A5B8S325"/>
<dbReference type="OrthoDB" id="4760165at2"/>
<dbReference type="PIRSF" id="PIRSF007580">
    <property type="entry name" value="UCP07580"/>
    <property type="match status" value="1"/>
</dbReference>
<keyword evidence="2" id="KW-1185">Reference proteome</keyword>
<gene>
    <name evidence="1" type="ORF">FRF71_04860</name>
</gene>
<dbReference type="GO" id="GO:0016787">
    <property type="term" value="F:hydrolase activity"/>
    <property type="evidence" value="ECO:0007669"/>
    <property type="project" value="UniProtKB-KW"/>
</dbReference>
<dbReference type="InterPro" id="IPR016516">
    <property type="entry name" value="UCP07580"/>
</dbReference>
<name>A0A5B8S325_9SPHN</name>
<evidence type="ECO:0000313" key="1">
    <source>
        <dbReference type="EMBL" id="QEA15518.1"/>
    </source>
</evidence>
<sequence>MAGDDRGACLNRPAAVGRLAASPSGSRQVSARPAILVRRIPFAFDEGIDPVWHPGQPEWSHMVNGASLAMPYLEPFLIKTVTEALKQVQDPALKADVQAFIGQEGVHYQSHRRYNEILKQTYPELAQTEAEMDADYRRFQKRSLKWRLAYTAGFETMTMGITEWLIRRRKPLFAGSDSAIASLVLWHMVEETEHKNVAWDLYNHLYGDWLGRTWGLICGTVHVALASRKGYVRMLRRDGLWRNPRSRLRLWTMVARFLRHASPAMLRSLLPGYHPSKARDPAWVAQWAGAYADLPEGRIPLLDTADPEIPARFA</sequence>
<evidence type="ECO:0000313" key="2">
    <source>
        <dbReference type="Proteomes" id="UP000321172"/>
    </source>
</evidence>
<proteinExistence type="predicted"/>
<keyword evidence="1" id="KW-0378">Hydrolase</keyword>
<dbReference type="PANTHER" id="PTHR39456:SF1">
    <property type="entry name" value="METAL-DEPENDENT HYDROLASE"/>
    <property type="match status" value="1"/>
</dbReference>
<dbReference type="EMBL" id="CP042345">
    <property type="protein sequence ID" value="QEA15518.1"/>
    <property type="molecule type" value="Genomic_DNA"/>
</dbReference>
<dbReference type="Proteomes" id="UP000321172">
    <property type="component" value="Chromosome"/>
</dbReference>